<dbReference type="AlphaFoldDB" id="A0A9W9Z9M9"/>
<dbReference type="PRINTS" id="PR00258">
    <property type="entry name" value="SPERACTRCPTR"/>
</dbReference>
<keyword evidence="6" id="KW-0472">Membrane</keyword>
<dbReference type="Gene3D" id="3.10.250.10">
    <property type="entry name" value="SRCR-like domain"/>
    <property type="match status" value="1"/>
</dbReference>
<dbReference type="GO" id="GO:0016020">
    <property type="term" value="C:membrane"/>
    <property type="evidence" value="ECO:0007669"/>
    <property type="project" value="UniProtKB-SubCell"/>
</dbReference>
<dbReference type="PANTHER" id="PTHR48071:SF18">
    <property type="entry name" value="DELETED IN MALIGNANT BRAIN TUMORS 1 PROTEIN-RELATED"/>
    <property type="match status" value="1"/>
</dbReference>
<keyword evidence="4" id="KW-0677">Repeat</keyword>
<organism evidence="11 12">
    <name type="scientific">Desmophyllum pertusum</name>
    <dbReference type="NCBI Taxonomy" id="174260"/>
    <lineage>
        <taxon>Eukaryota</taxon>
        <taxon>Metazoa</taxon>
        <taxon>Cnidaria</taxon>
        <taxon>Anthozoa</taxon>
        <taxon>Hexacorallia</taxon>
        <taxon>Scleractinia</taxon>
        <taxon>Caryophylliina</taxon>
        <taxon>Caryophylliidae</taxon>
        <taxon>Desmophyllum</taxon>
    </lineage>
</organism>
<dbReference type="SUPFAM" id="SSF56487">
    <property type="entry name" value="SRCR-like"/>
    <property type="match status" value="1"/>
</dbReference>
<gene>
    <name evidence="11" type="ORF">OS493_029303</name>
</gene>
<feature type="domain" description="SRCR" evidence="10">
    <location>
        <begin position="65"/>
        <end position="129"/>
    </location>
</feature>
<comment type="caution">
    <text evidence="9">Lacks conserved residue(s) required for the propagation of feature annotation.</text>
</comment>
<dbReference type="FunFam" id="3.10.250.10:FF:000016">
    <property type="entry name" value="Scavenger receptor cysteine-rich protein type 12"/>
    <property type="match status" value="1"/>
</dbReference>
<keyword evidence="8" id="KW-0325">Glycoprotein</keyword>
<evidence type="ECO:0000256" key="1">
    <source>
        <dbReference type="ARBA" id="ARBA00004167"/>
    </source>
</evidence>
<dbReference type="InterPro" id="IPR036772">
    <property type="entry name" value="SRCR-like_dom_sf"/>
</dbReference>
<dbReference type="PANTHER" id="PTHR48071">
    <property type="entry name" value="SRCR DOMAIN-CONTAINING PROTEIN"/>
    <property type="match status" value="1"/>
</dbReference>
<comment type="subcellular location">
    <subcellularLocation>
        <location evidence="1">Membrane</location>
        <topology evidence="1">Single-pass membrane protein</topology>
    </subcellularLocation>
</comment>
<evidence type="ECO:0000259" key="10">
    <source>
        <dbReference type="PROSITE" id="PS50287"/>
    </source>
</evidence>
<dbReference type="SUPFAM" id="SSF57196">
    <property type="entry name" value="EGF/Laminin"/>
    <property type="match status" value="1"/>
</dbReference>
<dbReference type="Gene3D" id="2.10.25.10">
    <property type="entry name" value="Laminin"/>
    <property type="match status" value="1"/>
</dbReference>
<keyword evidence="5" id="KW-1133">Transmembrane helix</keyword>
<dbReference type="OrthoDB" id="5944938at2759"/>
<accession>A0A9W9Z9M9</accession>
<evidence type="ECO:0000256" key="4">
    <source>
        <dbReference type="ARBA" id="ARBA00022737"/>
    </source>
</evidence>
<dbReference type="Pfam" id="PF00530">
    <property type="entry name" value="SRCR"/>
    <property type="match status" value="1"/>
</dbReference>
<dbReference type="PROSITE" id="PS50287">
    <property type="entry name" value="SRCR_2"/>
    <property type="match status" value="1"/>
</dbReference>
<evidence type="ECO:0000256" key="7">
    <source>
        <dbReference type="ARBA" id="ARBA00023157"/>
    </source>
</evidence>
<dbReference type="SMART" id="SM00202">
    <property type="entry name" value="SR"/>
    <property type="match status" value="1"/>
</dbReference>
<keyword evidence="12" id="KW-1185">Reference proteome</keyword>
<evidence type="ECO:0000256" key="9">
    <source>
        <dbReference type="PROSITE-ProRule" id="PRU00196"/>
    </source>
</evidence>
<evidence type="ECO:0000256" key="5">
    <source>
        <dbReference type="ARBA" id="ARBA00022989"/>
    </source>
</evidence>
<dbReference type="Proteomes" id="UP001163046">
    <property type="component" value="Unassembled WGS sequence"/>
</dbReference>
<dbReference type="InterPro" id="IPR001190">
    <property type="entry name" value="SRCR"/>
</dbReference>
<evidence type="ECO:0000313" key="11">
    <source>
        <dbReference type="EMBL" id="KAJ7377405.1"/>
    </source>
</evidence>
<evidence type="ECO:0000256" key="2">
    <source>
        <dbReference type="ARBA" id="ARBA00022692"/>
    </source>
</evidence>
<keyword evidence="2" id="KW-0812">Transmembrane</keyword>
<evidence type="ECO:0000313" key="12">
    <source>
        <dbReference type="Proteomes" id="UP001163046"/>
    </source>
</evidence>
<evidence type="ECO:0000256" key="3">
    <source>
        <dbReference type="ARBA" id="ARBA00022729"/>
    </source>
</evidence>
<sequence length="129" mass="14059">MAGCVVSDESRQPVASPMNRPPCRINNGGCSHLCLLAPGGKYKCACPNGVELEADNKTCSNDLKVRLSGSNSSHEGRVEVYHQGEWGTVCNDHWGMQEATVVCKMLNFSGAIRVDFVWARKLFLDDLDG</sequence>
<protein>
    <recommendedName>
        <fullName evidence="10">SRCR domain-containing protein</fullName>
    </recommendedName>
</protein>
<evidence type="ECO:0000256" key="6">
    <source>
        <dbReference type="ARBA" id="ARBA00023136"/>
    </source>
</evidence>
<evidence type="ECO:0000256" key="8">
    <source>
        <dbReference type="ARBA" id="ARBA00023180"/>
    </source>
</evidence>
<keyword evidence="3" id="KW-0732">Signal</keyword>
<name>A0A9W9Z9M9_9CNID</name>
<dbReference type="Pfam" id="PF14670">
    <property type="entry name" value="FXa_inhibition"/>
    <property type="match status" value="1"/>
</dbReference>
<dbReference type="EMBL" id="MU826379">
    <property type="protein sequence ID" value="KAJ7377405.1"/>
    <property type="molecule type" value="Genomic_DNA"/>
</dbReference>
<reference evidence="11" key="1">
    <citation type="submission" date="2023-01" db="EMBL/GenBank/DDBJ databases">
        <title>Genome assembly of the deep-sea coral Lophelia pertusa.</title>
        <authorList>
            <person name="Herrera S."/>
            <person name="Cordes E."/>
        </authorList>
    </citation>
    <scope>NUCLEOTIDE SEQUENCE</scope>
    <source>
        <strain evidence="11">USNM1676648</strain>
        <tissue evidence="11">Polyp</tissue>
    </source>
</reference>
<comment type="caution">
    <text evidence="11">The sequence shown here is derived from an EMBL/GenBank/DDBJ whole genome shotgun (WGS) entry which is preliminary data.</text>
</comment>
<proteinExistence type="predicted"/>
<keyword evidence="7" id="KW-1015">Disulfide bond</keyword>